<evidence type="ECO:0000256" key="12">
    <source>
        <dbReference type="ARBA" id="ARBA00022989"/>
    </source>
</evidence>
<dbReference type="SMART" id="SM00060">
    <property type="entry name" value="FN3"/>
    <property type="match status" value="1"/>
</dbReference>
<dbReference type="Gene3D" id="2.60.40.10">
    <property type="entry name" value="Immunoglobulins"/>
    <property type="match status" value="1"/>
</dbReference>
<evidence type="ECO:0000256" key="9">
    <source>
        <dbReference type="ARBA" id="ARBA00022741"/>
    </source>
</evidence>
<dbReference type="InterPro" id="IPR001426">
    <property type="entry name" value="Tyr_kinase_rcpt_V_CS"/>
</dbReference>
<keyword evidence="10" id="KW-0418">Kinase</keyword>
<dbReference type="SMART" id="SM00615">
    <property type="entry name" value="EPH_lbd"/>
    <property type="match status" value="1"/>
</dbReference>
<keyword evidence="16" id="KW-0325">Glycoprotein</keyword>
<evidence type="ECO:0000256" key="17">
    <source>
        <dbReference type="ARBA" id="ARBA00051243"/>
    </source>
</evidence>
<dbReference type="InterPro" id="IPR011009">
    <property type="entry name" value="Kinase-like_dom_sf"/>
</dbReference>
<dbReference type="InterPro" id="IPR008979">
    <property type="entry name" value="Galactose-bd-like_sf"/>
</dbReference>
<dbReference type="PROSITE" id="PS50011">
    <property type="entry name" value="PROTEIN_KINASE_DOM"/>
    <property type="match status" value="1"/>
</dbReference>
<dbReference type="InterPro" id="IPR017441">
    <property type="entry name" value="Protein_kinase_ATP_BS"/>
</dbReference>
<evidence type="ECO:0000256" key="1">
    <source>
        <dbReference type="ARBA" id="ARBA00004251"/>
    </source>
</evidence>
<dbReference type="Proteomes" id="UP000694700">
    <property type="component" value="Unplaced"/>
</dbReference>
<evidence type="ECO:0000259" key="21">
    <source>
        <dbReference type="PROSITE" id="PS50853"/>
    </source>
</evidence>
<dbReference type="FunFam" id="2.60.120.260:FF:000001">
    <property type="entry name" value="Ephrin type-A receptor 7"/>
    <property type="match status" value="1"/>
</dbReference>
<evidence type="ECO:0000256" key="2">
    <source>
        <dbReference type="ARBA" id="ARBA00011902"/>
    </source>
</evidence>
<dbReference type="InterPro" id="IPR011641">
    <property type="entry name" value="Tyr-kin_ephrin_A/B_rcpt-like"/>
</dbReference>
<keyword evidence="9 18" id="KW-0547">Nucleotide-binding</keyword>
<keyword evidence="6" id="KW-0812">Transmembrane</keyword>
<evidence type="ECO:0000256" key="11">
    <source>
        <dbReference type="ARBA" id="ARBA00022840"/>
    </source>
</evidence>
<dbReference type="InterPro" id="IPR020635">
    <property type="entry name" value="Tyr_kinase_cat_dom"/>
</dbReference>
<evidence type="ECO:0000259" key="22">
    <source>
        <dbReference type="PROSITE" id="PS51550"/>
    </source>
</evidence>
<dbReference type="InterPro" id="IPR036116">
    <property type="entry name" value="FN3_sf"/>
</dbReference>
<dbReference type="FunFam" id="2.60.40.10:FF:000041">
    <property type="entry name" value="ephrin type-A receptor 3"/>
    <property type="match status" value="1"/>
</dbReference>
<dbReference type="InterPro" id="IPR009030">
    <property type="entry name" value="Growth_fac_rcpt_cys_sf"/>
</dbReference>
<keyword evidence="4" id="KW-0597">Phosphoprotein</keyword>
<evidence type="ECO:0000256" key="18">
    <source>
        <dbReference type="PROSITE-ProRule" id="PRU10141"/>
    </source>
</evidence>
<evidence type="ECO:0000256" key="16">
    <source>
        <dbReference type="ARBA" id="ARBA00023180"/>
    </source>
</evidence>
<accession>A0A8C1VE99</accession>
<dbReference type="SUPFAM" id="SSF49265">
    <property type="entry name" value="Fibronectin type III"/>
    <property type="match status" value="1"/>
</dbReference>
<dbReference type="InterPro" id="IPR001660">
    <property type="entry name" value="SAM"/>
</dbReference>
<keyword evidence="5" id="KW-0808">Transferase</keyword>
<dbReference type="SMART" id="SM00454">
    <property type="entry name" value="SAM"/>
    <property type="match status" value="1"/>
</dbReference>
<dbReference type="FunFam" id="2.60.40.1770:FF:000001">
    <property type="entry name" value="Ephrin type-A receptor 5"/>
    <property type="match status" value="1"/>
</dbReference>
<dbReference type="PROSITE" id="PS50105">
    <property type="entry name" value="SAM_DOMAIN"/>
    <property type="match status" value="1"/>
</dbReference>
<evidence type="ECO:0000313" key="24">
    <source>
        <dbReference type="Proteomes" id="UP000694700"/>
    </source>
</evidence>
<dbReference type="PRINTS" id="PR00109">
    <property type="entry name" value="TYRKINASE"/>
</dbReference>
<dbReference type="Ensembl" id="ENSCCRT00015051859.1">
    <property type="protein sequence ID" value="ENSCCRP00015050180.1"/>
    <property type="gene ID" value="ENSCCRG00015017976.1"/>
</dbReference>
<evidence type="ECO:0000256" key="6">
    <source>
        <dbReference type="ARBA" id="ARBA00022692"/>
    </source>
</evidence>
<evidence type="ECO:0000256" key="5">
    <source>
        <dbReference type="ARBA" id="ARBA00022679"/>
    </source>
</evidence>
<dbReference type="Pfam" id="PF25599">
    <property type="entry name" value="Ephrin_CRD"/>
    <property type="match status" value="1"/>
</dbReference>
<dbReference type="InterPro" id="IPR013761">
    <property type="entry name" value="SAM/pointed_sf"/>
</dbReference>
<dbReference type="Gene3D" id="2.60.40.1770">
    <property type="entry name" value="ephrin a2 ectodomain"/>
    <property type="match status" value="1"/>
</dbReference>
<evidence type="ECO:0000313" key="23">
    <source>
        <dbReference type="Ensembl" id="ENSCCRP00015050180.1"/>
    </source>
</evidence>
<protein>
    <recommendedName>
        <fullName evidence="2">receptor protein-tyrosine kinase</fullName>
        <ecNumber evidence="2">2.7.10.1</ecNumber>
    </recommendedName>
</protein>
<dbReference type="SUPFAM" id="SSF49785">
    <property type="entry name" value="Galactose-binding domain-like"/>
    <property type="match status" value="1"/>
</dbReference>
<dbReference type="GO" id="GO:0005524">
    <property type="term" value="F:ATP binding"/>
    <property type="evidence" value="ECO:0007669"/>
    <property type="project" value="UniProtKB-UniRule"/>
</dbReference>
<dbReference type="InterPro" id="IPR008266">
    <property type="entry name" value="Tyr_kinase_AS"/>
</dbReference>
<dbReference type="FunFam" id="1.10.510.10:FF:000019">
    <property type="entry name" value="Ephrin type-A receptor 5"/>
    <property type="match status" value="1"/>
</dbReference>
<dbReference type="FunFam" id="3.30.200.20:FF:000001">
    <property type="entry name" value="Ephrin type-A receptor 5"/>
    <property type="match status" value="1"/>
</dbReference>
<evidence type="ECO:0000256" key="8">
    <source>
        <dbReference type="ARBA" id="ARBA00022737"/>
    </source>
</evidence>
<dbReference type="SUPFAM" id="SSF56112">
    <property type="entry name" value="Protein kinase-like (PK-like)"/>
    <property type="match status" value="1"/>
</dbReference>
<keyword evidence="12" id="KW-1133">Transmembrane helix</keyword>
<comment type="catalytic activity">
    <reaction evidence="17">
        <text>L-tyrosyl-[protein] + ATP = O-phospho-L-tyrosyl-[protein] + ADP + H(+)</text>
        <dbReference type="Rhea" id="RHEA:10596"/>
        <dbReference type="Rhea" id="RHEA-COMP:10136"/>
        <dbReference type="Rhea" id="RHEA-COMP:20101"/>
        <dbReference type="ChEBI" id="CHEBI:15378"/>
        <dbReference type="ChEBI" id="CHEBI:30616"/>
        <dbReference type="ChEBI" id="CHEBI:46858"/>
        <dbReference type="ChEBI" id="CHEBI:61978"/>
        <dbReference type="ChEBI" id="CHEBI:456216"/>
        <dbReference type="EC" id="2.7.10.1"/>
    </reaction>
</comment>
<dbReference type="GO" id="GO:0030425">
    <property type="term" value="C:dendrite"/>
    <property type="evidence" value="ECO:0007669"/>
    <property type="project" value="TreeGrafter"/>
</dbReference>
<dbReference type="SMART" id="SM01411">
    <property type="entry name" value="Ephrin_rec_like"/>
    <property type="match status" value="1"/>
</dbReference>
<keyword evidence="15" id="KW-0675">Receptor</keyword>
<dbReference type="PROSITE" id="PS00790">
    <property type="entry name" value="RECEPTOR_TYR_KIN_V_1"/>
    <property type="match status" value="1"/>
</dbReference>
<dbReference type="InterPro" id="IPR001245">
    <property type="entry name" value="Ser-Thr/Tyr_kinase_cat_dom"/>
</dbReference>
<dbReference type="InterPro" id="IPR003961">
    <property type="entry name" value="FN3_dom"/>
</dbReference>
<evidence type="ECO:0000256" key="7">
    <source>
        <dbReference type="ARBA" id="ARBA00022729"/>
    </source>
</evidence>
<comment type="subcellular location">
    <subcellularLocation>
        <location evidence="1">Cell membrane</location>
        <topology evidence="1">Single-pass type I membrane protein</topology>
    </subcellularLocation>
</comment>
<organism evidence="23 24">
    <name type="scientific">Cyprinus carpio</name>
    <name type="common">Common carp</name>
    <dbReference type="NCBI Taxonomy" id="7962"/>
    <lineage>
        <taxon>Eukaryota</taxon>
        <taxon>Metazoa</taxon>
        <taxon>Chordata</taxon>
        <taxon>Craniata</taxon>
        <taxon>Vertebrata</taxon>
        <taxon>Euteleostomi</taxon>
        <taxon>Actinopterygii</taxon>
        <taxon>Neopterygii</taxon>
        <taxon>Teleostei</taxon>
        <taxon>Ostariophysi</taxon>
        <taxon>Cypriniformes</taxon>
        <taxon>Cyprinidae</taxon>
        <taxon>Cyprininae</taxon>
        <taxon>Cyprinus</taxon>
    </lineage>
</organism>
<dbReference type="SUPFAM" id="SSF57184">
    <property type="entry name" value="Growth factor receptor domain"/>
    <property type="match status" value="1"/>
</dbReference>
<dbReference type="EC" id="2.7.10.1" evidence="2"/>
<evidence type="ECO:0000256" key="3">
    <source>
        <dbReference type="ARBA" id="ARBA00022475"/>
    </source>
</evidence>
<feature type="domain" description="SAM" evidence="20">
    <location>
        <begin position="776"/>
        <end position="838"/>
    </location>
</feature>
<feature type="domain" description="Protein kinase" evidence="19">
    <location>
        <begin position="484"/>
        <end position="745"/>
    </location>
</feature>
<keyword evidence="8" id="KW-0677">Repeat</keyword>
<keyword evidence="11 18" id="KW-0067">ATP-binding</keyword>
<dbReference type="Gene3D" id="1.10.150.50">
    <property type="entry name" value="Transcription Factor, Ets-1"/>
    <property type="match status" value="1"/>
</dbReference>
<dbReference type="FunFam" id="2.10.50.10:FF:000001">
    <property type="entry name" value="Ephrin type-A receptor 5"/>
    <property type="match status" value="1"/>
</dbReference>
<dbReference type="Pfam" id="PF01404">
    <property type="entry name" value="Ephrin_lbd"/>
    <property type="match status" value="1"/>
</dbReference>
<evidence type="ECO:0000259" key="19">
    <source>
        <dbReference type="PROSITE" id="PS50011"/>
    </source>
</evidence>
<feature type="domain" description="Fibronectin type-III" evidence="21">
    <location>
        <begin position="325"/>
        <end position="435"/>
    </location>
</feature>
<proteinExistence type="predicted"/>
<dbReference type="GO" id="GO:0007411">
    <property type="term" value="P:axon guidance"/>
    <property type="evidence" value="ECO:0007669"/>
    <property type="project" value="TreeGrafter"/>
</dbReference>
<dbReference type="InterPro" id="IPR001090">
    <property type="entry name" value="Ephrin_rcpt_lig-bd_dom"/>
</dbReference>
<dbReference type="InterPro" id="IPR000719">
    <property type="entry name" value="Prot_kinase_dom"/>
</dbReference>
<feature type="domain" description="Eph LBD" evidence="22">
    <location>
        <begin position="1"/>
        <end position="206"/>
    </location>
</feature>
<dbReference type="Gene3D" id="3.30.200.20">
    <property type="entry name" value="Phosphorylase Kinase, domain 1"/>
    <property type="match status" value="1"/>
</dbReference>
<reference evidence="23" key="1">
    <citation type="submission" date="2025-08" db="UniProtKB">
        <authorList>
            <consortium name="Ensembl"/>
        </authorList>
    </citation>
    <scope>IDENTIFICATION</scope>
</reference>
<dbReference type="CDD" id="cd00063">
    <property type="entry name" value="FN3"/>
    <property type="match status" value="1"/>
</dbReference>
<dbReference type="Gene3D" id="2.60.120.260">
    <property type="entry name" value="Galactose-binding domain-like"/>
    <property type="match status" value="1"/>
</dbReference>
<dbReference type="AlphaFoldDB" id="A0A8C1VE99"/>
<feature type="binding site" evidence="18">
    <location>
        <position position="516"/>
    </location>
    <ligand>
        <name>ATP</name>
        <dbReference type="ChEBI" id="CHEBI:30616"/>
    </ligand>
</feature>
<dbReference type="Pfam" id="PF07714">
    <property type="entry name" value="PK_Tyr_Ser-Thr"/>
    <property type="match status" value="1"/>
</dbReference>
<dbReference type="Gene3D" id="2.10.50.10">
    <property type="entry name" value="Tumor Necrosis Factor Receptor, subunit A, domain 2"/>
    <property type="match status" value="1"/>
</dbReference>
<dbReference type="GO" id="GO:0005005">
    <property type="term" value="F:transmembrane-ephrin receptor activity"/>
    <property type="evidence" value="ECO:0007669"/>
    <property type="project" value="TreeGrafter"/>
</dbReference>
<evidence type="ECO:0000256" key="15">
    <source>
        <dbReference type="ARBA" id="ARBA00023170"/>
    </source>
</evidence>
<dbReference type="InterPro" id="IPR013783">
    <property type="entry name" value="Ig-like_fold"/>
</dbReference>
<keyword evidence="7" id="KW-0732">Signal</keyword>
<dbReference type="SUPFAM" id="SSF47769">
    <property type="entry name" value="SAM/Pointed domain"/>
    <property type="match status" value="1"/>
</dbReference>
<dbReference type="SMART" id="SM00219">
    <property type="entry name" value="TyrKc"/>
    <property type="match status" value="1"/>
</dbReference>
<dbReference type="Pfam" id="PF14575">
    <property type="entry name" value="EphA2_TM"/>
    <property type="match status" value="1"/>
</dbReference>
<dbReference type="PANTHER" id="PTHR46877:SF13">
    <property type="entry name" value="EPHRIN TYPE-A RECEPTOR 5"/>
    <property type="match status" value="1"/>
</dbReference>
<dbReference type="CDD" id="cd05066">
    <property type="entry name" value="PTKc_EphR_A"/>
    <property type="match status" value="1"/>
</dbReference>
<dbReference type="Pfam" id="PF07699">
    <property type="entry name" value="Ephrin_rec_like"/>
    <property type="match status" value="1"/>
</dbReference>
<dbReference type="FunFam" id="1.10.150.50:FF:000001">
    <property type="entry name" value="Ephrin type-A receptor 5"/>
    <property type="match status" value="1"/>
</dbReference>
<dbReference type="InterPro" id="IPR027936">
    <property type="entry name" value="Eph_TM"/>
</dbReference>
<dbReference type="Pfam" id="PF00536">
    <property type="entry name" value="SAM_1"/>
    <property type="match status" value="1"/>
</dbReference>
<dbReference type="PROSITE" id="PS00107">
    <property type="entry name" value="PROTEIN_KINASE_ATP"/>
    <property type="match status" value="1"/>
</dbReference>
<evidence type="ECO:0000259" key="20">
    <source>
        <dbReference type="PROSITE" id="PS50105"/>
    </source>
</evidence>
<dbReference type="Gene3D" id="1.10.510.10">
    <property type="entry name" value="Transferase(Phosphotransferase) domain 1"/>
    <property type="match status" value="1"/>
</dbReference>
<dbReference type="InterPro" id="IPR050449">
    <property type="entry name" value="Ephrin_rcpt_TKs"/>
</dbReference>
<dbReference type="PROSITE" id="PS51550">
    <property type="entry name" value="EPH_LBD"/>
    <property type="match status" value="1"/>
</dbReference>
<dbReference type="PROSITE" id="PS00109">
    <property type="entry name" value="PROTEIN_KINASE_TYR"/>
    <property type="match status" value="1"/>
</dbReference>
<keyword evidence="3" id="KW-1003">Cell membrane</keyword>
<evidence type="ECO:0000256" key="13">
    <source>
        <dbReference type="ARBA" id="ARBA00023136"/>
    </source>
</evidence>
<keyword evidence="14" id="KW-0829">Tyrosine-protein kinase</keyword>
<sequence length="846" mass="94683">RWASAPLAGIIKMCPQCTPLPSTHCLTVITLPKCGPIFGTGPLSTSMVVPNPEIGEVDENYAPIHTYQVCKVMEHNQNNWLQTDLILNQGAQRVFVELKFTLRDCNSLPGGLGTCKETFNVYYYETNDEERRNIRESQYTKIDTIAADESFTELDLGDRVLKLNTEVRDLGPLTKKGFYLAFQDLGACIALVSVRVFYKKCPFVVRNLALFPDTITGPDSAQLLEVSGTCVNNSVADELPRMYCSAEGEWLVPIGRCMCQAGHEEVNGSCQVCKPGFYRSALQTKSCSKCPPRSFTKVEASTSCQCEQGYFRTESDPTNMACTKPPSAPRNAISNVNETSVFLEWSAPEETGGRKDVRYNIVCSKINTDSGQYEPCGSHARYLPQRTGLKNTSIMVMDLLAHTNYTFEVEAVNGVSELTAPLRQYVSLNVTTNQAGEAGIQHFLLSLFITVKFPAVRTYIDPHTYEDPNQAVHEFAKEIDVSCITIERVIGAGEFGEVCSGLLRLPGKREIPVAIKTLKAGYTEKQRRDFLGEASIMGQFEHPNIIHLKGVVTKSKPVMIITEYMENGSLDTFLKKNDGQFTVIQLVGMLRGIASGMRYLSEMGYVHRDLAARNILVNSNLVCKVSDFGLSRVLEDDPEAAYTTRGGKIPIRWTAPEAIAYRKFTSASDVWSYGIVMWEVMSYGERPYWEMSNQDVIKAVEENYRLPGPMDCPTALYHLMMDCWQKDRNSRPKFEEIVSLLDKLIRNPSSLKGLVNPSNRVSNLLVEHGSPEGCVFRSVEEWLEAIKMGRYTELFMESGYTSLEVVTQMTLEDLRRVGVTLAGHQKKILNSIQEMRVQMMNATMPI</sequence>
<dbReference type="PROSITE" id="PS50853">
    <property type="entry name" value="FN3"/>
    <property type="match status" value="1"/>
</dbReference>
<dbReference type="Pfam" id="PF00041">
    <property type="entry name" value="fn3"/>
    <property type="match status" value="1"/>
</dbReference>
<evidence type="ECO:0000256" key="4">
    <source>
        <dbReference type="ARBA" id="ARBA00022553"/>
    </source>
</evidence>
<evidence type="ECO:0000256" key="14">
    <source>
        <dbReference type="ARBA" id="ARBA00023137"/>
    </source>
</evidence>
<keyword evidence="13" id="KW-0472">Membrane</keyword>
<dbReference type="GO" id="GO:0005886">
    <property type="term" value="C:plasma membrane"/>
    <property type="evidence" value="ECO:0007669"/>
    <property type="project" value="UniProtKB-SubCell"/>
</dbReference>
<dbReference type="PROSITE" id="PS00791">
    <property type="entry name" value="RECEPTOR_TYR_KIN_V_2"/>
    <property type="match status" value="1"/>
</dbReference>
<dbReference type="PANTHER" id="PTHR46877">
    <property type="entry name" value="EPH RECEPTOR A5"/>
    <property type="match status" value="1"/>
</dbReference>
<evidence type="ECO:0000256" key="10">
    <source>
        <dbReference type="ARBA" id="ARBA00022777"/>
    </source>
</evidence>
<name>A0A8C1VE99_CYPCA</name>